<protein>
    <recommendedName>
        <fullName evidence="2">F-box domain-containing protein</fullName>
    </recommendedName>
</protein>
<dbReference type="InterPro" id="IPR036047">
    <property type="entry name" value="F-box-like_dom_sf"/>
</dbReference>
<dbReference type="AlphaFoldDB" id="A0AAD5GXP7"/>
<feature type="domain" description="F-box" evidence="2">
    <location>
        <begin position="7"/>
        <end position="54"/>
    </location>
</feature>
<dbReference type="CDD" id="cd09917">
    <property type="entry name" value="F-box_SF"/>
    <property type="match status" value="1"/>
</dbReference>
<dbReference type="InterPro" id="IPR001810">
    <property type="entry name" value="F-box_dom"/>
</dbReference>
<evidence type="ECO:0000256" key="1">
    <source>
        <dbReference type="ARBA" id="ARBA00004430"/>
    </source>
</evidence>
<comment type="subcellular location">
    <subcellularLocation>
        <location evidence="1">Cytoplasm</location>
        <location evidence="1">Cytoskeleton</location>
        <location evidence="1">Cilium axoneme</location>
    </subcellularLocation>
</comment>
<dbReference type="PANTHER" id="PTHR47186:SF3">
    <property type="entry name" value="OS09G0267800 PROTEIN"/>
    <property type="match status" value="1"/>
</dbReference>
<evidence type="ECO:0000259" key="2">
    <source>
        <dbReference type="PROSITE" id="PS50181"/>
    </source>
</evidence>
<dbReference type="PROSITE" id="PS50181">
    <property type="entry name" value="FBOX"/>
    <property type="match status" value="1"/>
</dbReference>
<dbReference type="EMBL" id="JADXDR010000184">
    <property type="protein sequence ID" value="KAI7836526.1"/>
    <property type="molecule type" value="Genomic_DNA"/>
</dbReference>
<dbReference type="InterPro" id="IPR032675">
    <property type="entry name" value="LRR_dom_sf"/>
</dbReference>
<evidence type="ECO:0000313" key="4">
    <source>
        <dbReference type="Proteomes" id="UP001205105"/>
    </source>
</evidence>
<dbReference type="SUPFAM" id="SSF81383">
    <property type="entry name" value="F-box domain"/>
    <property type="match status" value="1"/>
</dbReference>
<dbReference type="Gene3D" id="3.80.10.10">
    <property type="entry name" value="Ribonuclease Inhibitor"/>
    <property type="match status" value="1"/>
</dbReference>
<comment type="caution">
    <text evidence="3">The sequence shown here is derived from an EMBL/GenBank/DDBJ whole genome shotgun (WGS) entry which is preliminary data.</text>
</comment>
<gene>
    <name evidence="3" type="ORF">COHA_009626</name>
</gene>
<dbReference type="Gene3D" id="1.20.1280.50">
    <property type="match status" value="1"/>
</dbReference>
<dbReference type="GO" id="GO:0005930">
    <property type="term" value="C:axoneme"/>
    <property type="evidence" value="ECO:0007669"/>
    <property type="project" value="UniProtKB-SubCell"/>
</dbReference>
<accession>A0AAD5GXP7</accession>
<dbReference type="Proteomes" id="UP001205105">
    <property type="component" value="Unassembled WGS sequence"/>
</dbReference>
<dbReference type="PANTHER" id="PTHR47186">
    <property type="entry name" value="LEUCINE-RICH REPEAT-CONTAINING PROTEIN 57"/>
    <property type="match status" value="1"/>
</dbReference>
<keyword evidence="4" id="KW-1185">Reference proteome</keyword>
<proteinExistence type="predicted"/>
<sequence>MASRTQPVQWGSLPDELWAKVFSAVDFDERHRSLALVCHRWAELVNSPPLLADLELSLMEPAAVTPGMRAFCAWLARRAARHVRRLRICVNLEGLQRCDEFLSLLAAGTTACSAAGGLQDLRLRIHNHPSSVPLSWVAALTSLRFLEIEPDLSSAMDICGSLDHLTNLQKLKLAGAPIRAWEGATRLPFSLTSLQLDDIDEAVSLAPLASLSRLERLRLLEAEAPSSGYASLRHLTRMTKLSLTTCSSLPDSLGELTWLRHLEVKYSQQASRVGGTVATHLDRVWLVVHCSFLPCNRHLTGADSCCRVLSKAPCFNDLAFLAA</sequence>
<evidence type="ECO:0000313" key="3">
    <source>
        <dbReference type="EMBL" id="KAI7836526.1"/>
    </source>
</evidence>
<dbReference type="SUPFAM" id="SSF52047">
    <property type="entry name" value="RNI-like"/>
    <property type="match status" value="1"/>
</dbReference>
<reference evidence="3" key="1">
    <citation type="submission" date="2020-11" db="EMBL/GenBank/DDBJ databases">
        <title>Chlorella ohadii genome sequencing and assembly.</title>
        <authorList>
            <person name="Murik O."/>
            <person name="Treves H."/>
            <person name="Kedem I."/>
            <person name="Shotland Y."/>
            <person name="Kaplan A."/>
        </authorList>
    </citation>
    <scope>NUCLEOTIDE SEQUENCE</scope>
    <source>
        <strain evidence="3">1</strain>
    </source>
</reference>
<organism evidence="3 4">
    <name type="scientific">Chlorella ohadii</name>
    <dbReference type="NCBI Taxonomy" id="2649997"/>
    <lineage>
        <taxon>Eukaryota</taxon>
        <taxon>Viridiplantae</taxon>
        <taxon>Chlorophyta</taxon>
        <taxon>core chlorophytes</taxon>
        <taxon>Trebouxiophyceae</taxon>
        <taxon>Chlorellales</taxon>
        <taxon>Chlorellaceae</taxon>
        <taxon>Chlorella clade</taxon>
        <taxon>Chlorella</taxon>
    </lineage>
</organism>
<dbReference type="Pfam" id="PF12937">
    <property type="entry name" value="F-box-like"/>
    <property type="match status" value="1"/>
</dbReference>
<name>A0AAD5GXP7_9CHLO</name>